<dbReference type="PANTHER" id="PTHR23077">
    <property type="entry name" value="AAA-FAMILY ATPASE"/>
    <property type="match status" value="1"/>
</dbReference>
<evidence type="ECO:0000256" key="2">
    <source>
        <dbReference type="ARBA" id="ARBA00022737"/>
    </source>
</evidence>
<dbReference type="GO" id="GO:0005737">
    <property type="term" value="C:cytoplasm"/>
    <property type="evidence" value="ECO:0007669"/>
    <property type="project" value="UniProtKB-ARBA"/>
</dbReference>
<dbReference type="STRING" id="575540.Isop_0425"/>
<feature type="region of interest" description="Disordered" evidence="6">
    <location>
        <begin position="1"/>
        <end position="72"/>
    </location>
</feature>
<reference evidence="10 11" key="2">
    <citation type="journal article" date="2011" name="Stand. Genomic Sci.">
        <title>Complete genome sequence of Isosphaera pallida type strain (IS1B).</title>
        <authorList>
            <consortium name="US DOE Joint Genome Institute (JGI-PGF)"/>
            <person name="Goker M."/>
            <person name="Cleland D."/>
            <person name="Saunders E."/>
            <person name="Lapidus A."/>
            <person name="Nolan M."/>
            <person name="Lucas S."/>
            <person name="Hammon N."/>
            <person name="Deshpande S."/>
            <person name="Cheng J.F."/>
            <person name="Tapia R."/>
            <person name="Han C."/>
            <person name="Goodwin L."/>
            <person name="Pitluck S."/>
            <person name="Liolios K."/>
            <person name="Pagani I."/>
            <person name="Ivanova N."/>
            <person name="Mavromatis K."/>
            <person name="Pati A."/>
            <person name="Chen A."/>
            <person name="Palaniappan K."/>
            <person name="Land M."/>
            <person name="Hauser L."/>
            <person name="Chang Y.J."/>
            <person name="Jeffries C.D."/>
            <person name="Detter J.C."/>
            <person name="Beck B."/>
            <person name="Woyke T."/>
            <person name="Bristow J."/>
            <person name="Eisen J.A."/>
            <person name="Markowitz V."/>
            <person name="Hugenholtz P."/>
            <person name="Kyrpides N.C."/>
            <person name="Klenk H.P."/>
        </authorList>
    </citation>
    <scope>NUCLEOTIDE SEQUENCE [LARGE SCALE GENOMIC DNA]</scope>
    <source>
        <strain evidence="11">ATCC 43644 / DSM 9630 / IS1B</strain>
    </source>
</reference>
<dbReference type="AlphaFoldDB" id="E8QYP4"/>
<sequence length="845" mass="90776">MNPTDSTSPRTHHEPAVGSDSLSNSSESLSANSSPTPPDRDASANDHATASPSTKTPFKVAEARPRDQGRGLARLDPADLEALGAAPGAVVEIVGTRRTVARAMPAYPEDRERRRVHLDATTRDNAGVALDDLVRVRVVPFTIAEKVGLVPLGDFPDDRDLQYLGARFDGLALIAGDLVRIRMIGGALREFEVRSVEPPGPVVVGPDSTLELQRPPSSSSSSRSRAGSPRVGDASDGHGHDDASDSGIWGFARSGGLGSPRRAAVWSSGSSSSSLGGGAARSSIPRRPRGGFSSSAGRGGRTVRYEDVGGLKRELNRIRELIELPLRHPEVFQRLGIDPPQGVLLHGPPGCGKTLIARAVAAESDAAFFAVNGPEIVHKFYGESEAHLRRIFDEAARSAPSIIFLDEIDAIAPKRENAVGEVEKRIVAQLLALMDGMNRRGRVLVLAATNLPNNLDPALRRPGRFDREIALPIPDREGRRDILDVHTRGMPLDDDVDLDQLAAITHGFVGADLEALCREAAMVRLRRLMPAIDFDSGALPYNQLKTLKIGMEDFQLALRDIEPSAIREVFVEVPEVSWADVGGLAEVRQRLIEAVEWPLRHPDLFASFQARPPRGILLHGPPGCGKTLIAKAIARESQANFIPVKGPALLSKYVGDSEKAVREVFRKARQAAPCILFFDEIDALVPTRGEGGGSDSQVAERVVGQFLAELDGIEDLGGVLVLAATNRVDRIDPALRRPGRFDLIVEVPAPNRDDRRAILAIGLRDMPLDPAVSLDELAEVSEGLTGADLRAVCHEAARRVIRRIVAQREAGSVATTTTLPKVARTDLLDAIAARKLDHASTAGSL</sequence>
<evidence type="ECO:0000256" key="3">
    <source>
        <dbReference type="ARBA" id="ARBA00022741"/>
    </source>
</evidence>
<dbReference type="GO" id="GO:0005524">
    <property type="term" value="F:ATP binding"/>
    <property type="evidence" value="ECO:0007669"/>
    <property type="project" value="UniProtKB-KW"/>
</dbReference>
<feature type="domain" description="CDC48 N-terminal subdomain" evidence="9">
    <location>
        <begin position="57"/>
        <end position="141"/>
    </location>
</feature>
<feature type="domain" description="AAA+ ATPase" evidence="7">
    <location>
        <begin position="339"/>
        <end position="475"/>
    </location>
</feature>
<dbReference type="InterPro" id="IPR003959">
    <property type="entry name" value="ATPase_AAA_core"/>
</dbReference>
<comment type="similarity">
    <text evidence="1">Belongs to the AAA ATPase family. CDC48 subfamily.</text>
</comment>
<dbReference type="OrthoDB" id="9809379at2"/>
<dbReference type="Proteomes" id="UP000008631">
    <property type="component" value="Chromosome"/>
</dbReference>
<feature type="domain" description="CDC48" evidence="8">
    <location>
        <begin position="154"/>
        <end position="219"/>
    </location>
</feature>
<dbReference type="FunFam" id="3.40.50.300:FF:000012">
    <property type="entry name" value="Transitional endoplasmic reticulum ATPase"/>
    <property type="match status" value="1"/>
</dbReference>
<evidence type="ECO:0000256" key="4">
    <source>
        <dbReference type="ARBA" id="ARBA00022840"/>
    </source>
</evidence>
<dbReference type="Pfam" id="PF00004">
    <property type="entry name" value="AAA"/>
    <property type="match status" value="2"/>
</dbReference>
<dbReference type="Pfam" id="PF17862">
    <property type="entry name" value="AAA_lid_3"/>
    <property type="match status" value="2"/>
</dbReference>
<evidence type="ECO:0000259" key="8">
    <source>
        <dbReference type="SMART" id="SM01072"/>
    </source>
</evidence>
<dbReference type="InParanoid" id="E8QYP4"/>
<dbReference type="Pfam" id="PF02359">
    <property type="entry name" value="CDC48_N"/>
    <property type="match status" value="1"/>
</dbReference>
<organism evidence="10 11">
    <name type="scientific">Isosphaera pallida (strain ATCC 43644 / DSM 9630 / IS1B)</name>
    <dbReference type="NCBI Taxonomy" id="575540"/>
    <lineage>
        <taxon>Bacteria</taxon>
        <taxon>Pseudomonadati</taxon>
        <taxon>Planctomycetota</taxon>
        <taxon>Planctomycetia</taxon>
        <taxon>Isosphaerales</taxon>
        <taxon>Isosphaeraceae</taxon>
        <taxon>Isosphaera</taxon>
    </lineage>
</organism>
<dbReference type="SMART" id="SM01073">
    <property type="entry name" value="CDC48_N"/>
    <property type="match status" value="1"/>
</dbReference>
<dbReference type="FunFam" id="3.40.50.300:FF:000018">
    <property type="entry name" value="Cell division control 48"/>
    <property type="match status" value="1"/>
</dbReference>
<feature type="region of interest" description="Disordered" evidence="6">
    <location>
        <begin position="197"/>
        <end position="247"/>
    </location>
</feature>
<keyword evidence="11" id="KW-1185">Reference proteome</keyword>
<evidence type="ECO:0000256" key="6">
    <source>
        <dbReference type="SAM" id="MobiDB-lite"/>
    </source>
</evidence>
<dbReference type="SMART" id="SM00382">
    <property type="entry name" value="AAA"/>
    <property type="match status" value="2"/>
</dbReference>
<gene>
    <name evidence="10" type="ordered locus">Isop_0425</name>
</gene>
<dbReference type="InterPro" id="IPR003593">
    <property type="entry name" value="AAA+_ATPase"/>
</dbReference>
<keyword evidence="3 5" id="KW-0547">Nucleotide-binding</keyword>
<dbReference type="KEGG" id="ipa:Isop_0425"/>
<dbReference type="HOGENOM" id="CLU_000688_12_2_0"/>
<feature type="domain" description="AAA+ ATPase" evidence="7">
    <location>
        <begin position="612"/>
        <end position="751"/>
    </location>
</feature>
<dbReference type="InterPro" id="IPR027417">
    <property type="entry name" value="P-loop_NTPase"/>
</dbReference>
<dbReference type="FunFam" id="2.40.40.20:FF:000007">
    <property type="entry name" value="AAA family ATPase"/>
    <property type="match status" value="1"/>
</dbReference>
<dbReference type="eggNOG" id="COG1222">
    <property type="taxonomic scope" value="Bacteria"/>
</dbReference>
<dbReference type="CDD" id="cd19511">
    <property type="entry name" value="RecA-like_CDC48_r2-like"/>
    <property type="match status" value="1"/>
</dbReference>
<evidence type="ECO:0000313" key="10">
    <source>
        <dbReference type="EMBL" id="ADV61020.1"/>
    </source>
</evidence>
<evidence type="ECO:0000313" key="11">
    <source>
        <dbReference type="Proteomes" id="UP000008631"/>
    </source>
</evidence>
<feature type="compositionally biased region" description="Polar residues" evidence="6">
    <location>
        <begin position="46"/>
        <end position="56"/>
    </location>
</feature>
<name>E8QYP4_ISOPI</name>
<dbReference type="InterPro" id="IPR050168">
    <property type="entry name" value="AAA_ATPase_domain"/>
</dbReference>
<dbReference type="EMBL" id="CP002353">
    <property type="protein sequence ID" value="ADV61020.1"/>
    <property type="molecule type" value="Genomic_DNA"/>
</dbReference>
<dbReference type="PROSITE" id="PS00674">
    <property type="entry name" value="AAA"/>
    <property type="match status" value="2"/>
</dbReference>
<dbReference type="GO" id="GO:0016887">
    <property type="term" value="F:ATP hydrolysis activity"/>
    <property type="evidence" value="ECO:0007669"/>
    <property type="project" value="InterPro"/>
</dbReference>
<dbReference type="InterPro" id="IPR003960">
    <property type="entry name" value="ATPase_AAA_CS"/>
</dbReference>
<dbReference type="SMART" id="SM01072">
    <property type="entry name" value="CDC48_2"/>
    <property type="match status" value="1"/>
</dbReference>
<feature type="compositionally biased region" description="Low complexity" evidence="6">
    <location>
        <begin position="214"/>
        <end position="232"/>
    </location>
</feature>
<keyword evidence="4 5" id="KW-0067">ATP-binding</keyword>
<dbReference type="FunFam" id="1.10.8.60:FF:000057">
    <property type="entry name" value="AAA family ATPase, CDC48 subfamily"/>
    <property type="match status" value="1"/>
</dbReference>
<feature type="region of interest" description="Disordered" evidence="6">
    <location>
        <begin position="262"/>
        <end position="300"/>
    </location>
</feature>
<proteinExistence type="inferred from homology"/>
<dbReference type="InterPro" id="IPR004201">
    <property type="entry name" value="Cdc48_dom2"/>
</dbReference>
<protein>
    <submittedName>
        <fullName evidence="10">AAA family ATPase, CDC48 subfamily</fullName>
        <ecNumber evidence="10">3.6.1.3</ecNumber>
    </submittedName>
</protein>
<dbReference type="Pfam" id="PF02933">
    <property type="entry name" value="CDC48_2"/>
    <property type="match status" value="1"/>
</dbReference>
<feature type="compositionally biased region" description="Low complexity" evidence="6">
    <location>
        <begin position="19"/>
        <end position="34"/>
    </location>
</feature>
<dbReference type="Gene3D" id="1.10.8.60">
    <property type="match status" value="2"/>
</dbReference>
<dbReference type="Gene3D" id="2.40.40.20">
    <property type="match status" value="1"/>
</dbReference>
<dbReference type="RefSeq" id="WP_013563309.1">
    <property type="nucleotide sequence ID" value="NC_014962.1"/>
</dbReference>
<evidence type="ECO:0000256" key="1">
    <source>
        <dbReference type="ARBA" id="ARBA00009833"/>
    </source>
</evidence>
<dbReference type="Gene3D" id="3.40.50.300">
    <property type="entry name" value="P-loop containing nucleotide triphosphate hydrolases"/>
    <property type="match status" value="2"/>
</dbReference>
<keyword evidence="10" id="KW-0378">Hydrolase</keyword>
<dbReference type="InterPro" id="IPR009010">
    <property type="entry name" value="Asp_de-COase-like_dom_sf"/>
</dbReference>
<dbReference type="PANTHER" id="PTHR23077:SF171">
    <property type="entry name" value="NUCLEAR VALOSIN-CONTAINING PROTEIN-LIKE"/>
    <property type="match status" value="1"/>
</dbReference>
<feature type="compositionally biased region" description="Basic and acidic residues" evidence="6">
    <location>
        <begin position="233"/>
        <end position="243"/>
    </location>
</feature>
<dbReference type="EC" id="3.6.1.3" evidence="10"/>
<evidence type="ECO:0000256" key="5">
    <source>
        <dbReference type="RuleBase" id="RU003651"/>
    </source>
</evidence>
<evidence type="ECO:0000259" key="7">
    <source>
        <dbReference type="SMART" id="SM00382"/>
    </source>
</evidence>
<feature type="compositionally biased region" description="Low complexity" evidence="6">
    <location>
        <begin position="262"/>
        <end position="283"/>
    </location>
</feature>
<dbReference type="SUPFAM" id="SSF50692">
    <property type="entry name" value="ADC-like"/>
    <property type="match status" value="1"/>
</dbReference>
<accession>E8QYP4</accession>
<keyword evidence="2" id="KW-0677">Repeat</keyword>
<dbReference type="InterPro" id="IPR003338">
    <property type="entry name" value="CDC4_N-term_subdom"/>
</dbReference>
<reference key="1">
    <citation type="submission" date="2010-11" db="EMBL/GenBank/DDBJ databases">
        <title>The complete sequence of chromosome of Isophaera pallida ATCC 43644.</title>
        <authorList>
            <consortium name="US DOE Joint Genome Institute (JGI-PGF)"/>
            <person name="Lucas S."/>
            <person name="Copeland A."/>
            <person name="Lapidus A."/>
            <person name="Bruce D."/>
            <person name="Goodwin L."/>
            <person name="Pitluck S."/>
            <person name="Kyrpides N."/>
            <person name="Mavromatis K."/>
            <person name="Pagani I."/>
            <person name="Ivanova N."/>
            <person name="Saunders E."/>
            <person name="Brettin T."/>
            <person name="Detter J.C."/>
            <person name="Han C."/>
            <person name="Tapia R."/>
            <person name="Land M."/>
            <person name="Hauser L."/>
            <person name="Markowitz V."/>
            <person name="Cheng J.-F."/>
            <person name="Hugenholtz P."/>
            <person name="Woyke T."/>
            <person name="Wu D."/>
            <person name="Eisen J.A."/>
        </authorList>
    </citation>
    <scope>NUCLEOTIDE SEQUENCE</scope>
    <source>
        <strain>ATCC 43644</strain>
    </source>
</reference>
<dbReference type="SUPFAM" id="SSF52540">
    <property type="entry name" value="P-loop containing nucleoside triphosphate hydrolases"/>
    <property type="match status" value="2"/>
</dbReference>
<evidence type="ECO:0000259" key="9">
    <source>
        <dbReference type="SMART" id="SM01073"/>
    </source>
</evidence>
<dbReference type="InterPro" id="IPR041569">
    <property type="entry name" value="AAA_lid_3"/>
</dbReference>